<dbReference type="Gene3D" id="3.40.50.620">
    <property type="entry name" value="HUPs"/>
    <property type="match status" value="1"/>
</dbReference>
<evidence type="ECO:0000256" key="11">
    <source>
        <dbReference type="ARBA" id="ARBA00030520"/>
    </source>
</evidence>
<feature type="domain" description="Aminoacyl-tRNA synthetase class Ia" evidence="13">
    <location>
        <begin position="34"/>
        <end position="118"/>
    </location>
</feature>
<dbReference type="Pfam" id="PF00133">
    <property type="entry name" value="tRNA-synt_1"/>
    <property type="match status" value="2"/>
</dbReference>
<dbReference type="EMBL" id="BNJQ01000019">
    <property type="protein sequence ID" value="GHP08052.1"/>
    <property type="molecule type" value="Genomic_DNA"/>
</dbReference>
<dbReference type="Gene3D" id="3.90.740.10">
    <property type="entry name" value="Valyl/Leucyl/Isoleucyl-tRNA synthetase, editing domain"/>
    <property type="match status" value="1"/>
</dbReference>
<dbReference type="GO" id="GO:0005524">
    <property type="term" value="F:ATP binding"/>
    <property type="evidence" value="ECO:0007669"/>
    <property type="project" value="UniProtKB-KW"/>
</dbReference>
<dbReference type="SUPFAM" id="SSF50677">
    <property type="entry name" value="ValRS/IleRS/LeuRS editing domain"/>
    <property type="match status" value="1"/>
</dbReference>
<evidence type="ECO:0000256" key="9">
    <source>
        <dbReference type="ARBA" id="ARBA00022917"/>
    </source>
</evidence>
<feature type="region of interest" description="Disordered" evidence="12">
    <location>
        <begin position="137"/>
        <end position="164"/>
    </location>
</feature>
<keyword evidence="9" id="KW-0648">Protein biosynthesis</keyword>
<dbReference type="FunFam" id="3.90.740.10:FF:000001">
    <property type="entry name" value="Leucine--tRNA ligase, cytoplasmic"/>
    <property type="match status" value="1"/>
</dbReference>
<evidence type="ECO:0000256" key="3">
    <source>
        <dbReference type="ARBA" id="ARBA00013164"/>
    </source>
</evidence>
<evidence type="ECO:0000259" key="13">
    <source>
        <dbReference type="Pfam" id="PF00133"/>
    </source>
</evidence>
<keyword evidence="8" id="KW-0067">ATP-binding</keyword>
<proteinExistence type="inferred from homology"/>
<keyword evidence="17" id="KW-1185">Reference proteome</keyword>
<dbReference type="PANTHER" id="PTHR45794">
    <property type="entry name" value="LEUCYL-TRNA SYNTHETASE"/>
    <property type="match status" value="1"/>
</dbReference>
<dbReference type="GO" id="GO:0004823">
    <property type="term" value="F:leucine-tRNA ligase activity"/>
    <property type="evidence" value="ECO:0007669"/>
    <property type="project" value="UniProtKB-EC"/>
</dbReference>
<dbReference type="CDD" id="cd07959">
    <property type="entry name" value="Anticodon_Ia_Leu_AEc"/>
    <property type="match status" value="1"/>
</dbReference>
<dbReference type="Gene3D" id="1.10.730.10">
    <property type="entry name" value="Isoleucyl-tRNA Synthetase, Domain 1"/>
    <property type="match status" value="1"/>
</dbReference>
<keyword evidence="4" id="KW-0436">Ligase</keyword>
<evidence type="ECO:0000256" key="1">
    <source>
        <dbReference type="ARBA" id="ARBA00001947"/>
    </source>
</evidence>
<dbReference type="SUPFAM" id="SSF52374">
    <property type="entry name" value="Nucleotidylyl transferase"/>
    <property type="match status" value="1"/>
</dbReference>
<protein>
    <recommendedName>
        <fullName evidence="3">leucine--tRNA ligase</fullName>
        <ecNumber evidence="3">6.1.1.4</ecNumber>
    </recommendedName>
    <alternativeName>
        <fullName evidence="11">Leucyl-tRNA synthetase</fullName>
    </alternativeName>
</protein>
<evidence type="ECO:0000256" key="12">
    <source>
        <dbReference type="SAM" id="MobiDB-lite"/>
    </source>
</evidence>
<comment type="similarity">
    <text evidence="2">Belongs to the class-I aminoacyl-tRNA synthetase family.</text>
</comment>
<dbReference type="InterPro" id="IPR013155">
    <property type="entry name" value="M/V/L/I-tRNA-synth_anticd-bd"/>
</dbReference>
<dbReference type="InterPro" id="IPR032678">
    <property type="entry name" value="tRNA-synt_1_cat_dom"/>
</dbReference>
<dbReference type="SUPFAM" id="SSF47323">
    <property type="entry name" value="Anticodon-binding domain of a subclass of class I aminoacyl-tRNA synthetases"/>
    <property type="match status" value="1"/>
</dbReference>
<dbReference type="Pfam" id="PF01406">
    <property type="entry name" value="tRNA-synt_1e"/>
    <property type="match status" value="1"/>
</dbReference>
<feature type="region of interest" description="Disordered" evidence="12">
    <location>
        <begin position="1288"/>
        <end position="1342"/>
    </location>
</feature>
<dbReference type="InterPro" id="IPR014729">
    <property type="entry name" value="Rossmann-like_a/b/a_fold"/>
</dbReference>
<feature type="compositionally biased region" description="Acidic residues" evidence="12">
    <location>
        <begin position="1510"/>
        <end position="1530"/>
    </location>
</feature>
<feature type="domain" description="tRNA synthetases class I catalytic" evidence="14">
    <location>
        <begin position="686"/>
        <end position="763"/>
    </location>
</feature>
<feature type="domain" description="Methionyl/Valyl/Leucyl/Isoleucyl-tRNA synthetase anticodon-binding" evidence="15">
    <location>
        <begin position="813"/>
        <end position="936"/>
    </location>
</feature>
<feature type="region of interest" description="Disordered" evidence="12">
    <location>
        <begin position="1"/>
        <end position="25"/>
    </location>
</feature>
<dbReference type="GO" id="GO:0046872">
    <property type="term" value="F:metal ion binding"/>
    <property type="evidence" value="ECO:0007669"/>
    <property type="project" value="UniProtKB-KW"/>
</dbReference>
<evidence type="ECO:0000259" key="14">
    <source>
        <dbReference type="Pfam" id="PF01406"/>
    </source>
</evidence>
<keyword evidence="10" id="KW-0030">Aminoacyl-tRNA synthetase</keyword>
<dbReference type="NCBIfam" id="TIGR00395">
    <property type="entry name" value="leuS_arch"/>
    <property type="match status" value="1"/>
</dbReference>
<evidence type="ECO:0000256" key="8">
    <source>
        <dbReference type="ARBA" id="ARBA00022840"/>
    </source>
</evidence>
<gene>
    <name evidence="16" type="ORF">PPROV_000679400</name>
</gene>
<dbReference type="Proteomes" id="UP000660262">
    <property type="component" value="Unassembled WGS sequence"/>
</dbReference>
<organism evidence="16 17">
    <name type="scientific">Pycnococcus provasolii</name>
    <dbReference type="NCBI Taxonomy" id="41880"/>
    <lineage>
        <taxon>Eukaryota</taxon>
        <taxon>Viridiplantae</taxon>
        <taxon>Chlorophyta</taxon>
        <taxon>Pseudoscourfieldiophyceae</taxon>
        <taxon>Pseudoscourfieldiales</taxon>
        <taxon>Pycnococcaceae</taxon>
        <taxon>Pycnococcus</taxon>
    </lineage>
</organism>
<evidence type="ECO:0000313" key="16">
    <source>
        <dbReference type="EMBL" id="GHP08052.1"/>
    </source>
</evidence>
<evidence type="ECO:0000256" key="10">
    <source>
        <dbReference type="ARBA" id="ARBA00023146"/>
    </source>
</evidence>
<feature type="domain" description="Aminoacyl-tRNA synthetase class Ia" evidence="13">
    <location>
        <begin position="207"/>
        <end position="605"/>
    </location>
</feature>
<dbReference type="PANTHER" id="PTHR45794:SF1">
    <property type="entry name" value="LEUCINE--TRNA LIGASE, CYTOPLASMIC"/>
    <property type="match status" value="1"/>
</dbReference>
<dbReference type="GO" id="GO:0006429">
    <property type="term" value="P:leucyl-tRNA aminoacylation"/>
    <property type="evidence" value="ECO:0007669"/>
    <property type="project" value="InterPro"/>
</dbReference>
<evidence type="ECO:0000259" key="15">
    <source>
        <dbReference type="Pfam" id="PF08264"/>
    </source>
</evidence>
<name>A0A830HME9_9CHLO</name>
<feature type="region of interest" description="Disordered" evidence="12">
    <location>
        <begin position="1505"/>
        <end position="1530"/>
    </location>
</feature>
<evidence type="ECO:0000256" key="5">
    <source>
        <dbReference type="ARBA" id="ARBA00022723"/>
    </source>
</evidence>
<dbReference type="OrthoDB" id="10249672at2759"/>
<evidence type="ECO:0000313" key="17">
    <source>
        <dbReference type="Proteomes" id="UP000660262"/>
    </source>
</evidence>
<dbReference type="InterPro" id="IPR009008">
    <property type="entry name" value="Val/Leu/Ile-tRNA-synth_edit"/>
</dbReference>
<dbReference type="InterPro" id="IPR009080">
    <property type="entry name" value="tRNAsynth_Ia_anticodon-bd"/>
</dbReference>
<comment type="caution">
    <text evidence="16">The sequence shown here is derived from an EMBL/GenBank/DDBJ whole genome shotgun (WGS) entry which is preliminary data.</text>
</comment>
<dbReference type="GO" id="GO:0002161">
    <property type="term" value="F:aminoacyl-tRNA deacylase activity"/>
    <property type="evidence" value="ECO:0007669"/>
    <property type="project" value="InterPro"/>
</dbReference>
<evidence type="ECO:0000256" key="7">
    <source>
        <dbReference type="ARBA" id="ARBA00022833"/>
    </source>
</evidence>
<evidence type="ECO:0000256" key="2">
    <source>
        <dbReference type="ARBA" id="ARBA00005594"/>
    </source>
</evidence>
<dbReference type="InterPro" id="IPR002300">
    <property type="entry name" value="aa-tRNA-synth_Ia"/>
</dbReference>
<feature type="compositionally biased region" description="Gly residues" evidence="12">
    <location>
        <begin position="1311"/>
        <end position="1325"/>
    </location>
</feature>
<comment type="cofactor">
    <cofactor evidence="1">
        <name>Zn(2+)</name>
        <dbReference type="ChEBI" id="CHEBI:29105"/>
    </cofactor>
</comment>
<reference evidence="16" key="1">
    <citation type="submission" date="2020-10" db="EMBL/GenBank/DDBJ databases">
        <title>Unveiling of a novel bifunctional photoreceptor, Dualchrome1, isolated from a cosmopolitan green alga.</title>
        <authorList>
            <person name="Suzuki S."/>
            <person name="Kawachi M."/>
        </authorList>
    </citation>
    <scope>NUCLEOTIDE SEQUENCE</scope>
    <source>
        <strain evidence="16">NIES 2893</strain>
    </source>
</reference>
<keyword evidence="5" id="KW-0479">Metal-binding</keyword>
<dbReference type="InterPro" id="IPR004493">
    <property type="entry name" value="Leu-tRNA-synth_Ia_arc/euk"/>
</dbReference>
<evidence type="ECO:0000256" key="4">
    <source>
        <dbReference type="ARBA" id="ARBA00022598"/>
    </source>
</evidence>
<keyword evidence="7" id="KW-0862">Zinc</keyword>
<sequence>MGKQGNAAEEKGASTGEENTARRDQLLEIQTYAQSKWAQEKIFESNAPTNATAKPAQAEKFFGNFPYPYMNGTLHLGHAFSLSKLEFASAYHRLCGKNVLFPQGFHCTGMPIKACADRLRNEMQQYGCPPVFPSEEEEEAAAAAKEAEAAAQGSTPADPTKFKAKKSKAAAKKGKGAYQWQILQSSGIPDSEIPKFADANYWLHYFPPLAKRDISAMGCGVDWRRSFITTPVNPYYDKFVRWQMNKLRAMGKIVKDKRFAVYSPLDGQPCADHDRATGEGVGPQEYVLVKMKLLEFPGKLAPLAGKKVFLAAATLRPETMYGQTNCWVLPDGDYGAFEMKNGDIFVIAARAARNLAYQEQTKEFGVVDKIMDLKGTDLLGLPLKAPRALYEKVYTLPMLSISMDKGTGVVTSVPSDSPDDFCSLRDLKEKPAFREKYGIKDEMIMPFEVIPIINIPEFGDTSAIKVCEELKIKSANDKDKLAIAKDRTYLKGFTEGVMLVGAHKGKKVSDAKPIIKGEMIAEGDGILYSEPEKKVMSRSGDECIVALTDQWYITYGEEKWREVTEKLLANMETYHSEARNSFEYTLGWMKQWACSRNFGLGSRLPWDEDVLVESLSDSTIYMAYYTVAHLLHAGHLYDCEGSKLVDPNLCGDKFWDYVFLGEGDPKAIGISMDLLAKMRAEFNYWYPFDLRVSGKDLIQNHLTFSLYNHTAIFPLSECPRSFRTNGHLLLNGEKMSKNTGNFLTLRQAIDKYSSDAMRLTLADASDGLDDANFGEETANAIILRLTREITWIEETLAAANKGAFREGEMTFYDRWFVSAVSKRILDGKANFDAMLFREAVKDVFFGMILARDEYRLVSGGTPMHRDALMYYIDAWTRSITPFAPHFSEHVWSRMLKRGSTVTSSGYPEARAIDNGLLLGFDYVKAKVIEWRKDIAKREKKAKGPQDKVKAILLQVSPEFKGWRKTALDVLKSHFDASTRSFPEKIMDLAVEHLRATCFPEQVANQVKAKVGSFVKFRSDMARNVGEAALASKLLFSELEMLRANEAYLCSALKMDAIVIISYAGDAEEVCPESPKVDMFVGPKAAEAARTESQLAANLPSAPVPATLRVASANSGDAASDAVHMFLAGCAESVRSKVALDASGGPVSVVPSSGPAIASVVAALRYAAAVERHTLYTAARAASQGAMTSDLVAVSKQLCDADAFEGELLDAIVASGALSRSADAASLDSLRELMPAPLPAYGAKGVVDKVGVGGCLLACVLDALAKRKVALVEPFAAFHANVTKQSQFTSKGKGGAAAPAPAAAKGGKGGDKAAGGKGGKGGGGGDSGKKGPPSAEEIAARQAAKQAEIEKKLIKDVTKEGGKKGVEIEGAADMGGLEFFCTTMEKPDGEVKYLKMSMDAMNEVPDPDGEERRGGSGHVGKMIFSAGTEAMSMVAYVPKDKQDRINATEWLKSVCGDAGVKGELQAGGDAGLATAVAKANPDAGMFTIKMKDAAMAHGFSYLRERGCFPEDTGDDDDDDGEYVYGDDDFPS</sequence>
<evidence type="ECO:0000256" key="6">
    <source>
        <dbReference type="ARBA" id="ARBA00022741"/>
    </source>
</evidence>
<accession>A0A830HME9</accession>
<feature type="compositionally biased region" description="Low complexity" evidence="12">
    <location>
        <begin position="1295"/>
        <end position="1304"/>
    </location>
</feature>
<keyword evidence="6" id="KW-0547">Nucleotide-binding</keyword>
<dbReference type="EC" id="6.1.1.4" evidence="3"/>
<dbReference type="Pfam" id="PF08264">
    <property type="entry name" value="Anticodon_1"/>
    <property type="match status" value="1"/>
</dbReference>